<sequence>MFIINTIIKTTNLTKIYGKQKSVDNLNIHVQQGEIYGFIGRNGAGKTTTIRMLLGLIKPTSGKIEIFGEEFSANQKEILRRIGSIVEVPGFYENLTAKENLFINAKIIGVHKKNAIEEALEIVGLQRETKKLVGKYSLGMKQRLGIARALLHYPELLILDEPTNGLDPIGIKEMRKLIKSLAQERNITILISSHILAEVEQLVDRMGIIHDGKLLEEVSLAALQKTNRKYLEFQVNDDNKAALLLEKQFHIFDYEVHDEGNIRVYSHFGQQGQINRTFVQNDIEVVKIMMSEDKLEDYFTKLVGGGTIG</sequence>
<dbReference type="Pfam" id="PF00005">
    <property type="entry name" value="ABC_tran"/>
    <property type="match status" value="1"/>
</dbReference>
<dbReference type="Proteomes" id="UP000242656">
    <property type="component" value="Unassembled WGS sequence"/>
</dbReference>
<dbReference type="InterPro" id="IPR027417">
    <property type="entry name" value="P-loop_NTPase"/>
</dbReference>
<dbReference type="PANTHER" id="PTHR43335">
    <property type="entry name" value="ABC TRANSPORTER, ATP-BINDING PROTEIN"/>
    <property type="match status" value="1"/>
</dbReference>
<accession>A0A2B0LJP4</accession>
<evidence type="ECO:0000313" key="6">
    <source>
        <dbReference type="EMBL" id="PFK29125.1"/>
    </source>
</evidence>
<dbReference type="SMART" id="SM00382">
    <property type="entry name" value="AAA"/>
    <property type="match status" value="1"/>
</dbReference>
<comment type="similarity">
    <text evidence="1">Belongs to the ABC transporter superfamily.</text>
</comment>
<evidence type="ECO:0000259" key="5">
    <source>
        <dbReference type="PROSITE" id="PS50893"/>
    </source>
</evidence>
<dbReference type="InterPro" id="IPR003593">
    <property type="entry name" value="AAA+_ATPase"/>
</dbReference>
<dbReference type="GO" id="GO:0016887">
    <property type="term" value="F:ATP hydrolysis activity"/>
    <property type="evidence" value="ECO:0007669"/>
    <property type="project" value="InterPro"/>
</dbReference>
<organism evidence="6 7">
    <name type="scientific">Bacillus cereus</name>
    <dbReference type="NCBI Taxonomy" id="1396"/>
    <lineage>
        <taxon>Bacteria</taxon>
        <taxon>Bacillati</taxon>
        <taxon>Bacillota</taxon>
        <taxon>Bacilli</taxon>
        <taxon>Bacillales</taxon>
        <taxon>Bacillaceae</taxon>
        <taxon>Bacillus</taxon>
        <taxon>Bacillus cereus group</taxon>
    </lineage>
</organism>
<dbReference type="InterPro" id="IPR003439">
    <property type="entry name" value="ABC_transporter-like_ATP-bd"/>
</dbReference>
<reference evidence="6 7" key="1">
    <citation type="submission" date="2017-09" db="EMBL/GenBank/DDBJ databases">
        <title>Large-scale bioinformatics analysis of Bacillus genomes uncovers conserved roles of natural products in bacterial physiology.</title>
        <authorList>
            <consortium name="Agbiome Team Llc"/>
            <person name="Bleich R.M."/>
            <person name="Grubbs K.J."/>
            <person name="Santa Maria K.C."/>
            <person name="Allen S.E."/>
            <person name="Farag S."/>
            <person name="Shank E.A."/>
            <person name="Bowers A."/>
        </authorList>
    </citation>
    <scope>NUCLEOTIDE SEQUENCE [LARGE SCALE GENOMIC DNA]</scope>
    <source>
        <strain evidence="6 7">AFS083043</strain>
    </source>
</reference>
<dbReference type="SUPFAM" id="SSF52540">
    <property type="entry name" value="P-loop containing nucleoside triphosphate hydrolases"/>
    <property type="match status" value="1"/>
</dbReference>
<protein>
    <submittedName>
        <fullName evidence="6">Bacitracin ABC transporter ATP-binding protein</fullName>
    </submittedName>
</protein>
<dbReference type="Gene3D" id="3.40.50.300">
    <property type="entry name" value="P-loop containing nucleotide triphosphate hydrolases"/>
    <property type="match status" value="1"/>
</dbReference>
<name>A0A2B0LJP4_BACCE</name>
<evidence type="ECO:0000256" key="2">
    <source>
        <dbReference type="ARBA" id="ARBA00022448"/>
    </source>
</evidence>
<dbReference type="PROSITE" id="PS00211">
    <property type="entry name" value="ABC_TRANSPORTER_1"/>
    <property type="match status" value="1"/>
</dbReference>
<gene>
    <name evidence="6" type="ORF">COI93_23615</name>
</gene>
<feature type="domain" description="ABC transporter" evidence="5">
    <location>
        <begin position="8"/>
        <end position="236"/>
    </location>
</feature>
<evidence type="ECO:0000256" key="1">
    <source>
        <dbReference type="ARBA" id="ARBA00005417"/>
    </source>
</evidence>
<dbReference type="EMBL" id="NUWN01000134">
    <property type="protein sequence ID" value="PFK29125.1"/>
    <property type="molecule type" value="Genomic_DNA"/>
</dbReference>
<keyword evidence="2" id="KW-0813">Transport</keyword>
<proteinExistence type="inferred from homology"/>
<dbReference type="PROSITE" id="PS50893">
    <property type="entry name" value="ABC_TRANSPORTER_2"/>
    <property type="match status" value="1"/>
</dbReference>
<evidence type="ECO:0000256" key="4">
    <source>
        <dbReference type="ARBA" id="ARBA00022840"/>
    </source>
</evidence>
<keyword evidence="3" id="KW-0547">Nucleotide-binding</keyword>
<evidence type="ECO:0000256" key="3">
    <source>
        <dbReference type="ARBA" id="ARBA00022741"/>
    </source>
</evidence>
<comment type="caution">
    <text evidence="6">The sequence shown here is derived from an EMBL/GenBank/DDBJ whole genome shotgun (WGS) entry which is preliminary data.</text>
</comment>
<dbReference type="GO" id="GO:0005524">
    <property type="term" value="F:ATP binding"/>
    <property type="evidence" value="ECO:0007669"/>
    <property type="project" value="UniProtKB-KW"/>
</dbReference>
<evidence type="ECO:0000313" key="7">
    <source>
        <dbReference type="Proteomes" id="UP000242656"/>
    </source>
</evidence>
<dbReference type="CDD" id="cd03268">
    <property type="entry name" value="ABC_BcrA_bacitracin_resist"/>
    <property type="match status" value="1"/>
</dbReference>
<dbReference type="AlphaFoldDB" id="A0A2B0LJP4"/>
<keyword evidence="4 6" id="KW-0067">ATP-binding</keyword>
<dbReference type="PANTHER" id="PTHR43335:SF8">
    <property type="entry name" value="ABC TRANSPORTER, ATP-BINDING PROTEIN"/>
    <property type="match status" value="1"/>
</dbReference>
<dbReference type="InterPro" id="IPR017871">
    <property type="entry name" value="ABC_transporter-like_CS"/>
</dbReference>